<dbReference type="PANTHER" id="PTHR12358">
    <property type="entry name" value="SPHINGOSINE KINASE"/>
    <property type="match status" value="1"/>
</dbReference>
<sequence length="295" mass="32608">MYCFIVNKVSGNGRALKIWSLIEKILQEKNIRYCVHFTQKSNHATQIVQEYINNKETAVIIAVGGDGTVHEAINGLSGSNIPLGIIPAGSGNDFCRALGIPLRFDKALERILKDERKVIDIGRINDKYYATVVGIGFDGQVAHTTNISKYKKLLNLFRLGGISYIVGVFKVLFYYKPTNVDLKVDKKQQKIANVWLIAVANSPSYAGGMLICPNAINTDGLFDICIVQGISRWELLRILPTVFKGKHTSHPSVTILKAREVEILSDSPMIAHGDGEIIGQTPVKISVKPRSLYVL</sequence>
<dbReference type="NCBIfam" id="TIGR00147">
    <property type="entry name" value="YegS/Rv2252/BmrU family lipid kinase"/>
    <property type="match status" value="1"/>
</dbReference>
<dbReference type="Proteomes" id="UP000267430">
    <property type="component" value="Unassembled WGS sequence"/>
</dbReference>
<evidence type="ECO:0000256" key="6">
    <source>
        <dbReference type="ARBA" id="ARBA00022741"/>
    </source>
</evidence>
<dbReference type="AlphaFoldDB" id="A0A3S0TZY4"/>
<dbReference type="Gene3D" id="3.40.50.10330">
    <property type="entry name" value="Probable inorganic polyphosphate/atp-NAD kinase, domain 1"/>
    <property type="match status" value="1"/>
</dbReference>
<evidence type="ECO:0000313" key="15">
    <source>
        <dbReference type="EMBL" id="RUQ28288.1"/>
    </source>
</evidence>
<organism evidence="15 16">
    <name type="scientific">Peribacillus cavernae</name>
    <dbReference type="NCBI Taxonomy" id="1674310"/>
    <lineage>
        <taxon>Bacteria</taxon>
        <taxon>Bacillati</taxon>
        <taxon>Bacillota</taxon>
        <taxon>Bacilli</taxon>
        <taxon>Bacillales</taxon>
        <taxon>Bacillaceae</taxon>
        <taxon>Peribacillus</taxon>
    </lineage>
</organism>
<dbReference type="RefSeq" id="WP_126865395.1">
    <property type="nucleotide sequence ID" value="NZ_JAUSTX010000002.1"/>
</dbReference>
<keyword evidence="16" id="KW-1185">Reference proteome</keyword>
<dbReference type="SUPFAM" id="SSF111331">
    <property type="entry name" value="NAD kinase/diacylglycerol kinase-like"/>
    <property type="match status" value="1"/>
</dbReference>
<keyword evidence="13" id="KW-0472">Membrane</keyword>
<evidence type="ECO:0000256" key="4">
    <source>
        <dbReference type="ARBA" id="ARBA00022679"/>
    </source>
</evidence>
<evidence type="ECO:0000256" key="9">
    <source>
        <dbReference type="ARBA" id="ARBA00022842"/>
    </source>
</evidence>
<dbReference type="GO" id="GO:0016301">
    <property type="term" value="F:kinase activity"/>
    <property type="evidence" value="ECO:0007669"/>
    <property type="project" value="UniProtKB-KW"/>
</dbReference>
<keyword evidence="11" id="KW-0594">Phospholipid biosynthesis</keyword>
<gene>
    <name evidence="15" type="ORF">ELQ35_13775</name>
</gene>
<dbReference type="SMART" id="SM00046">
    <property type="entry name" value="DAGKc"/>
    <property type="match status" value="1"/>
</dbReference>
<evidence type="ECO:0000256" key="2">
    <source>
        <dbReference type="ARBA" id="ARBA00005983"/>
    </source>
</evidence>
<dbReference type="InterPro" id="IPR001206">
    <property type="entry name" value="Diacylglycerol_kinase_cat_dom"/>
</dbReference>
<dbReference type="InterPro" id="IPR016064">
    <property type="entry name" value="NAD/diacylglycerol_kinase_sf"/>
</dbReference>
<evidence type="ECO:0000256" key="11">
    <source>
        <dbReference type="ARBA" id="ARBA00023209"/>
    </source>
</evidence>
<dbReference type="GO" id="GO:0005886">
    <property type="term" value="C:plasma membrane"/>
    <property type="evidence" value="ECO:0007669"/>
    <property type="project" value="TreeGrafter"/>
</dbReference>
<keyword evidence="12" id="KW-1208">Phospholipid metabolism</keyword>
<keyword evidence="4" id="KW-0808">Transferase</keyword>
<comment type="similarity">
    <text evidence="2">Belongs to the diacylglycerol/lipid kinase family.</text>
</comment>
<evidence type="ECO:0000256" key="10">
    <source>
        <dbReference type="ARBA" id="ARBA00023098"/>
    </source>
</evidence>
<keyword evidence="6" id="KW-0547">Nucleotide-binding</keyword>
<dbReference type="InterPro" id="IPR017438">
    <property type="entry name" value="ATP-NAD_kinase_N"/>
</dbReference>
<reference evidence="15 16" key="1">
    <citation type="submission" date="2018-12" db="EMBL/GenBank/DDBJ databases">
        <title>Bacillus chawlae sp. nov., Bacillus glennii sp. nov., and Bacillus saganii sp. nov. Isolated from the Vehicle Assembly Building at Kennedy Space Center where the Viking Spacecraft were Assembled.</title>
        <authorList>
            <person name="Seuylemezian A."/>
            <person name="Vaishampayan P."/>
        </authorList>
    </citation>
    <scope>NUCLEOTIDE SEQUENCE [LARGE SCALE GENOMIC DNA]</scope>
    <source>
        <strain evidence="15 16">L5</strain>
    </source>
</reference>
<dbReference type="GO" id="GO:0005524">
    <property type="term" value="F:ATP binding"/>
    <property type="evidence" value="ECO:0007669"/>
    <property type="project" value="UniProtKB-KW"/>
</dbReference>
<keyword evidence="10" id="KW-0443">Lipid metabolism</keyword>
<dbReference type="EMBL" id="RYZZ01000017">
    <property type="protein sequence ID" value="RUQ28288.1"/>
    <property type="molecule type" value="Genomic_DNA"/>
</dbReference>
<evidence type="ECO:0000313" key="16">
    <source>
        <dbReference type="Proteomes" id="UP000267430"/>
    </source>
</evidence>
<accession>A0A3S0TZY4</accession>
<feature type="transmembrane region" description="Helical" evidence="13">
    <location>
        <begin position="156"/>
        <end position="175"/>
    </location>
</feature>
<dbReference type="OrthoDB" id="9786026at2"/>
<dbReference type="PANTHER" id="PTHR12358:SF106">
    <property type="entry name" value="LIPID KINASE YEGS"/>
    <property type="match status" value="1"/>
</dbReference>
<feature type="domain" description="DAGKc" evidence="14">
    <location>
        <begin position="1"/>
        <end position="128"/>
    </location>
</feature>
<dbReference type="Pfam" id="PF00781">
    <property type="entry name" value="DAGK_cat"/>
    <property type="match status" value="1"/>
</dbReference>
<evidence type="ECO:0000256" key="13">
    <source>
        <dbReference type="SAM" id="Phobius"/>
    </source>
</evidence>
<evidence type="ECO:0000256" key="3">
    <source>
        <dbReference type="ARBA" id="ARBA00022516"/>
    </source>
</evidence>
<keyword evidence="5" id="KW-0479">Metal-binding</keyword>
<proteinExistence type="inferred from homology"/>
<evidence type="ECO:0000256" key="5">
    <source>
        <dbReference type="ARBA" id="ARBA00022723"/>
    </source>
</evidence>
<dbReference type="Gene3D" id="2.60.200.40">
    <property type="match status" value="1"/>
</dbReference>
<keyword evidence="9" id="KW-0460">Magnesium</keyword>
<dbReference type="GO" id="GO:0008654">
    <property type="term" value="P:phospholipid biosynthetic process"/>
    <property type="evidence" value="ECO:0007669"/>
    <property type="project" value="UniProtKB-KW"/>
</dbReference>
<evidence type="ECO:0000256" key="8">
    <source>
        <dbReference type="ARBA" id="ARBA00022840"/>
    </source>
</evidence>
<evidence type="ECO:0000259" key="14">
    <source>
        <dbReference type="PROSITE" id="PS50146"/>
    </source>
</evidence>
<keyword evidence="7 15" id="KW-0418">Kinase</keyword>
<evidence type="ECO:0000256" key="7">
    <source>
        <dbReference type="ARBA" id="ARBA00022777"/>
    </source>
</evidence>
<keyword evidence="13" id="KW-1133">Transmembrane helix</keyword>
<dbReference type="InterPro" id="IPR005218">
    <property type="entry name" value="Diacylglycerol/lipid_kinase"/>
</dbReference>
<keyword evidence="3" id="KW-0444">Lipid biosynthesis</keyword>
<name>A0A3S0TZY4_9BACI</name>
<dbReference type="PROSITE" id="PS50146">
    <property type="entry name" value="DAGK"/>
    <property type="match status" value="1"/>
</dbReference>
<comment type="caution">
    <text evidence="15">The sequence shown here is derived from an EMBL/GenBank/DDBJ whole genome shotgun (WGS) entry which is preliminary data.</text>
</comment>
<dbReference type="GO" id="GO:0046872">
    <property type="term" value="F:metal ion binding"/>
    <property type="evidence" value="ECO:0007669"/>
    <property type="project" value="UniProtKB-KW"/>
</dbReference>
<dbReference type="InterPro" id="IPR050187">
    <property type="entry name" value="Lipid_Phosphate_FormReg"/>
</dbReference>
<protein>
    <submittedName>
        <fullName evidence="15">Diacylglycerol kinase family lipid kinase</fullName>
    </submittedName>
</protein>
<evidence type="ECO:0000256" key="1">
    <source>
        <dbReference type="ARBA" id="ARBA00001946"/>
    </source>
</evidence>
<keyword evidence="13" id="KW-0812">Transmembrane</keyword>
<evidence type="ECO:0000256" key="12">
    <source>
        <dbReference type="ARBA" id="ARBA00023264"/>
    </source>
</evidence>
<dbReference type="InterPro" id="IPR045540">
    <property type="entry name" value="YegS/DAGK_C"/>
</dbReference>
<comment type="cofactor">
    <cofactor evidence="1">
        <name>Mg(2+)</name>
        <dbReference type="ChEBI" id="CHEBI:18420"/>
    </cofactor>
</comment>
<keyword evidence="8" id="KW-0067">ATP-binding</keyword>
<dbReference type="Pfam" id="PF19279">
    <property type="entry name" value="YegS_C"/>
    <property type="match status" value="1"/>
</dbReference>